<evidence type="ECO:0000259" key="1">
    <source>
        <dbReference type="PROSITE" id="PS51746"/>
    </source>
</evidence>
<dbReference type="SMART" id="SM00331">
    <property type="entry name" value="PP2C_SIG"/>
    <property type="match status" value="1"/>
</dbReference>
<dbReference type="AlphaFoldDB" id="A0A2N7WTF1"/>
<reference evidence="2 3" key="1">
    <citation type="submission" date="2018-01" db="EMBL/GenBank/DDBJ databases">
        <title>Whole genome analyses suggest that Burkholderia sensu lato contains two further novel genera in the rhizoxinica-symbiotica group Mycetohabitans gen. nov., and Trinickia gen. nov.: implications for the evolution of diazotrophy and nodulation in the Burkholderiaceae.</title>
        <authorList>
            <person name="Estrada-de los Santos P."/>
            <person name="Palmer M."/>
            <person name="Chavez-Ramirez B."/>
            <person name="Beukes C."/>
            <person name="Steenkamp E.T."/>
            <person name="Hirsch A.M."/>
            <person name="Manyaka P."/>
            <person name="Maluk M."/>
            <person name="Lafos M."/>
            <person name="Crook M."/>
            <person name="Gross E."/>
            <person name="Simon M.F."/>
            <person name="Bueno dos Reis Junior F."/>
            <person name="Poole P.S."/>
            <person name="Venter S.N."/>
            <person name="James E.K."/>
        </authorList>
    </citation>
    <scope>NUCLEOTIDE SEQUENCE [LARGE SCALE GENOMIC DNA]</scope>
    <source>
        <strain evidence="2 3">JPY 581</strain>
    </source>
</reference>
<comment type="caution">
    <text evidence="2">The sequence shown here is derived from an EMBL/GenBank/DDBJ whole genome shotgun (WGS) entry which is preliminary data.</text>
</comment>
<evidence type="ECO:0000313" key="2">
    <source>
        <dbReference type="EMBL" id="PMS32758.1"/>
    </source>
</evidence>
<dbReference type="InterPro" id="IPR036457">
    <property type="entry name" value="PPM-type-like_dom_sf"/>
</dbReference>
<dbReference type="EMBL" id="PNYC01000020">
    <property type="protein sequence ID" value="PMS32758.1"/>
    <property type="molecule type" value="Genomic_DNA"/>
</dbReference>
<dbReference type="Gene3D" id="3.60.40.10">
    <property type="entry name" value="PPM-type phosphatase domain"/>
    <property type="match status" value="1"/>
</dbReference>
<dbReference type="PANTHER" id="PTHR47992">
    <property type="entry name" value="PROTEIN PHOSPHATASE"/>
    <property type="match status" value="1"/>
</dbReference>
<evidence type="ECO:0000313" key="3">
    <source>
        <dbReference type="Proteomes" id="UP000235777"/>
    </source>
</evidence>
<dbReference type="Pfam" id="PF13672">
    <property type="entry name" value="PP2C_2"/>
    <property type="match status" value="1"/>
</dbReference>
<dbReference type="Proteomes" id="UP000235777">
    <property type="component" value="Unassembled WGS sequence"/>
</dbReference>
<dbReference type="CDD" id="cd00143">
    <property type="entry name" value="PP2Cc"/>
    <property type="match status" value="1"/>
</dbReference>
<sequence length="256" mass="27588">METELIWTSAARTDVGLVRAINEDACLDRPERGLWAVADGMGGHAAGDVASRMVVETLASLSAPDSLEDYVDAARDALDVANRRLRHEAASRHVRTIGTTVAVCLACGRRCAMLWAGDSRVYLYRDARLAQLTRDHSAVEEMRSQGYLSAEEALHHPAQHLITRAVGAADELELDETVVDVRDGDLFLLCSDGLTNEASDAEIAEVLACGDCEQATHSLIELALRAGARDNVSAIVVRAEDPVTTDKTLVNPSIAR</sequence>
<dbReference type="GO" id="GO:0004722">
    <property type="term" value="F:protein serine/threonine phosphatase activity"/>
    <property type="evidence" value="ECO:0007669"/>
    <property type="project" value="InterPro"/>
</dbReference>
<gene>
    <name evidence="2" type="ORF">C0Z20_25625</name>
</gene>
<protein>
    <submittedName>
        <fullName evidence="2">Serine/threonine-protein phosphatase</fullName>
    </submittedName>
</protein>
<dbReference type="OrthoDB" id="9801841at2"/>
<dbReference type="STRING" id="863227.GCA_000373005_02260"/>
<dbReference type="SMART" id="SM00332">
    <property type="entry name" value="PP2Cc"/>
    <property type="match status" value="1"/>
</dbReference>
<feature type="domain" description="PPM-type phosphatase" evidence="1">
    <location>
        <begin position="8"/>
        <end position="239"/>
    </location>
</feature>
<proteinExistence type="predicted"/>
<dbReference type="RefSeq" id="WP_018440814.1">
    <property type="nucleotide sequence ID" value="NZ_KB890173.1"/>
</dbReference>
<dbReference type="PROSITE" id="PS51746">
    <property type="entry name" value="PPM_2"/>
    <property type="match status" value="1"/>
</dbReference>
<organism evidence="2 3">
    <name type="scientific">Trinickia symbiotica</name>
    <dbReference type="NCBI Taxonomy" id="863227"/>
    <lineage>
        <taxon>Bacteria</taxon>
        <taxon>Pseudomonadati</taxon>
        <taxon>Pseudomonadota</taxon>
        <taxon>Betaproteobacteria</taxon>
        <taxon>Burkholderiales</taxon>
        <taxon>Burkholderiaceae</taxon>
        <taxon>Trinickia</taxon>
    </lineage>
</organism>
<accession>A0A2N7WTF1</accession>
<dbReference type="InterPro" id="IPR001932">
    <property type="entry name" value="PPM-type_phosphatase-like_dom"/>
</dbReference>
<dbReference type="SUPFAM" id="SSF81606">
    <property type="entry name" value="PP2C-like"/>
    <property type="match status" value="1"/>
</dbReference>
<name>A0A2N7WTF1_9BURK</name>
<dbReference type="InterPro" id="IPR015655">
    <property type="entry name" value="PP2C"/>
</dbReference>
<keyword evidence="3" id="KW-1185">Reference proteome</keyword>